<protein>
    <recommendedName>
        <fullName evidence="1">Solute-binding protein family 5 domain-containing protein</fullName>
    </recommendedName>
</protein>
<dbReference type="InterPro" id="IPR039424">
    <property type="entry name" value="SBP_5"/>
</dbReference>
<gene>
    <name evidence="2" type="ORF">S03H2_63282</name>
</gene>
<name>X1JZY9_9ZZZZ</name>
<dbReference type="GO" id="GO:1904680">
    <property type="term" value="F:peptide transmembrane transporter activity"/>
    <property type="evidence" value="ECO:0007669"/>
    <property type="project" value="TreeGrafter"/>
</dbReference>
<dbReference type="Pfam" id="PF00496">
    <property type="entry name" value="SBP_bac_5"/>
    <property type="match status" value="1"/>
</dbReference>
<dbReference type="EMBL" id="BARU01040984">
    <property type="protein sequence ID" value="GAH83594.1"/>
    <property type="molecule type" value="Genomic_DNA"/>
</dbReference>
<feature type="non-terminal residue" evidence="2">
    <location>
        <position position="184"/>
    </location>
</feature>
<dbReference type="Gene3D" id="3.10.105.10">
    <property type="entry name" value="Dipeptide-binding Protein, Domain 3"/>
    <property type="match status" value="1"/>
</dbReference>
<comment type="caution">
    <text evidence="2">The sequence shown here is derived from an EMBL/GenBank/DDBJ whole genome shotgun (WGS) entry which is preliminary data.</text>
</comment>
<dbReference type="PANTHER" id="PTHR30290">
    <property type="entry name" value="PERIPLASMIC BINDING COMPONENT OF ABC TRANSPORTER"/>
    <property type="match status" value="1"/>
</dbReference>
<feature type="domain" description="Solute-binding protein family 5" evidence="1">
    <location>
        <begin position="23"/>
        <end position="184"/>
    </location>
</feature>
<evidence type="ECO:0000259" key="1">
    <source>
        <dbReference type="Pfam" id="PF00496"/>
    </source>
</evidence>
<reference evidence="2" key="1">
    <citation type="journal article" date="2014" name="Front. Microbiol.">
        <title>High frequency of phylogenetically diverse reductive dehalogenase-homologous genes in deep subseafloor sedimentary metagenomes.</title>
        <authorList>
            <person name="Kawai M."/>
            <person name="Futagami T."/>
            <person name="Toyoda A."/>
            <person name="Takaki Y."/>
            <person name="Nishi S."/>
            <person name="Hori S."/>
            <person name="Arai W."/>
            <person name="Tsubouchi T."/>
            <person name="Morono Y."/>
            <person name="Uchiyama I."/>
            <person name="Ito T."/>
            <person name="Fujiyama A."/>
            <person name="Inagaki F."/>
            <person name="Takami H."/>
        </authorList>
    </citation>
    <scope>NUCLEOTIDE SEQUENCE</scope>
    <source>
        <strain evidence="2">Expedition CK06-06</strain>
    </source>
</reference>
<sequence>MAGASELRIAKIFAGEPDYFGELSSVAPSELPVLKRTAEENNYKIVFIPNPVRLVEEVIMPNHTAEDPFVRKLLNDVRFKQALSLAIDRNEVNEVVFLGTAEPMQVTVSPDSRYFKEKFAKAYTQYDPEKARKLLDEIGLKRNEEGYILDPNGKPLMLTLETAPYIPTDGPVAELIKEYWDKIG</sequence>
<dbReference type="SUPFAM" id="SSF53850">
    <property type="entry name" value="Periplasmic binding protein-like II"/>
    <property type="match status" value="1"/>
</dbReference>
<evidence type="ECO:0000313" key="2">
    <source>
        <dbReference type="EMBL" id="GAH83594.1"/>
    </source>
</evidence>
<dbReference type="PANTHER" id="PTHR30290:SF62">
    <property type="entry name" value="OLIGOPEPTIDE ABC TRANSPORTER, PERIPLASMIC OLIGOPEPTIDE-BINDING PROTEIN"/>
    <property type="match status" value="1"/>
</dbReference>
<dbReference type="AlphaFoldDB" id="X1JZY9"/>
<accession>X1JZY9</accession>
<dbReference type="GO" id="GO:0015833">
    <property type="term" value="P:peptide transport"/>
    <property type="evidence" value="ECO:0007669"/>
    <property type="project" value="TreeGrafter"/>
</dbReference>
<dbReference type="InterPro" id="IPR000914">
    <property type="entry name" value="SBP_5_dom"/>
</dbReference>
<organism evidence="2">
    <name type="scientific">marine sediment metagenome</name>
    <dbReference type="NCBI Taxonomy" id="412755"/>
    <lineage>
        <taxon>unclassified sequences</taxon>
        <taxon>metagenomes</taxon>
        <taxon>ecological metagenomes</taxon>
    </lineage>
</organism>
<proteinExistence type="predicted"/>